<organism evidence="1 2">
    <name type="scientific">Araneus ventricosus</name>
    <name type="common">Orbweaver spider</name>
    <name type="synonym">Epeira ventricosa</name>
    <dbReference type="NCBI Taxonomy" id="182803"/>
    <lineage>
        <taxon>Eukaryota</taxon>
        <taxon>Metazoa</taxon>
        <taxon>Ecdysozoa</taxon>
        <taxon>Arthropoda</taxon>
        <taxon>Chelicerata</taxon>
        <taxon>Arachnida</taxon>
        <taxon>Araneae</taxon>
        <taxon>Araneomorphae</taxon>
        <taxon>Entelegynae</taxon>
        <taxon>Araneoidea</taxon>
        <taxon>Araneidae</taxon>
        <taxon>Araneus</taxon>
    </lineage>
</organism>
<sequence>MTLKGLEDTSIIPYVIIDSDQQVTNDTPGKRFINKHLFHILTRLGKSKPIGKAYILLKRDGQHRLLNCYRSNHRGSYFTKVSWLILCCCPLTLCDGIEKCTLINTLTNSARALLPSHHLRILHGRIKLYLPPHGKVRDENAIVKEKGSRGRHNPLAS</sequence>
<protein>
    <submittedName>
        <fullName evidence="1">Uncharacterized protein</fullName>
    </submittedName>
</protein>
<dbReference type="EMBL" id="BGPR01042372">
    <property type="protein sequence ID" value="GBO18775.1"/>
    <property type="molecule type" value="Genomic_DNA"/>
</dbReference>
<name>A0A4Y2V0Q3_ARAVE</name>
<reference evidence="1 2" key="1">
    <citation type="journal article" date="2019" name="Sci. Rep.">
        <title>Orb-weaving spider Araneus ventricosus genome elucidates the spidroin gene catalogue.</title>
        <authorList>
            <person name="Kono N."/>
            <person name="Nakamura H."/>
            <person name="Ohtoshi R."/>
            <person name="Moran D.A.P."/>
            <person name="Shinohara A."/>
            <person name="Yoshida Y."/>
            <person name="Fujiwara M."/>
            <person name="Mori M."/>
            <person name="Tomita M."/>
            <person name="Arakawa K."/>
        </authorList>
    </citation>
    <scope>NUCLEOTIDE SEQUENCE [LARGE SCALE GENOMIC DNA]</scope>
</reference>
<proteinExistence type="predicted"/>
<evidence type="ECO:0000313" key="1">
    <source>
        <dbReference type="EMBL" id="GBO18775.1"/>
    </source>
</evidence>
<evidence type="ECO:0000313" key="2">
    <source>
        <dbReference type="Proteomes" id="UP000499080"/>
    </source>
</evidence>
<gene>
    <name evidence="1" type="ORF">AVEN_241805_1</name>
</gene>
<keyword evidence="2" id="KW-1185">Reference proteome</keyword>
<accession>A0A4Y2V0Q3</accession>
<comment type="caution">
    <text evidence="1">The sequence shown here is derived from an EMBL/GenBank/DDBJ whole genome shotgun (WGS) entry which is preliminary data.</text>
</comment>
<dbReference type="Proteomes" id="UP000499080">
    <property type="component" value="Unassembled WGS sequence"/>
</dbReference>
<dbReference type="AlphaFoldDB" id="A0A4Y2V0Q3"/>